<dbReference type="InterPro" id="IPR011990">
    <property type="entry name" value="TPR-like_helical_dom_sf"/>
</dbReference>
<dbReference type="InterPro" id="IPR019734">
    <property type="entry name" value="TPR_rpt"/>
</dbReference>
<protein>
    <recommendedName>
        <fullName evidence="4">Tetratricopeptide repeat protein</fullName>
    </recommendedName>
</protein>
<dbReference type="AlphaFoldDB" id="A0A660SD52"/>
<evidence type="ECO:0000313" key="3">
    <source>
        <dbReference type="Proteomes" id="UP000268469"/>
    </source>
</evidence>
<feature type="repeat" description="TPR" evidence="1">
    <location>
        <begin position="116"/>
        <end position="149"/>
    </location>
</feature>
<evidence type="ECO:0000313" key="2">
    <source>
        <dbReference type="EMBL" id="RKX68617.1"/>
    </source>
</evidence>
<dbReference type="SMART" id="SM00028">
    <property type="entry name" value="TPR"/>
    <property type="match status" value="7"/>
</dbReference>
<accession>A0A660SD52</accession>
<dbReference type="Gene3D" id="1.25.40.10">
    <property type="entry name" value="Tetratricopeptide repeat domain"/>
    <property type="match status" value="2"/>
</dbReference>
<organism evidence="2 3">
    <name type="scientific">candidate division WOR-3 bacterium</name>
    <dbReference type="NCBI Taxonomy" id="2052148"/>
    <lineage>
        <taxon>Bacteria</taxon>
        <taxon>Bacteria division WOR-3</taxon>
    </lineage>
</organism>
<proteinExistence type="predicted"/>
<dbReference type="EMBL" id="QNBE01000145">
    <property type="protein sequence ID" value="RKX68617.1"/>
    <property type="molecule type" value="Genomic_DNA"/>
</dbReference>
<gene>
    <name evidence="2" type="ORF">DRP53_10390</name>
</gene>
<reference evidence="2 3" key="1">
    <citation type="submission" date="2018-06" db="EMBL/GenBank/DDBJ databases">
        <title>Extensive metabolic versatility and redundancy in microbially diverse, dynamic hydrothermal sediments.</title>
        <authorList>
            <person name="Dombrowski N."/>
            <person name="Teske A."/>
            <person name="Baker B.J."/>
        </authorList>
    </citation>
    <scope>NUCLEOTIDE SEQUENCE [LARGE SCALE GENOMIC DNA]</scope>
    <source>
        <strain evidence="2">B36_G15</strain>
    </source>
</reference>
<evidence type="ECO:0008006" key="4">
    <source>
        <dbReference type="Google" id="ProtNLM"/>
    </source>
</evidence>
<name>A0A660SD52_UNCW3</name>
<sequence>MERFTKGWLINTDDLPILEFSAPKALYLSTAQLNARLISRYSKPFFHHLPPTARAKIHYYRGYFQNDLRELDRAIEIDPNFYQAYLRKGVIARQRGMIIEALENFRKALQIAPDYPLAYAALGRTYLGQERPKKAKQMFKRAIELAPTNHEIRFSLINTLITLGEYKEAIRVCEEGVRFDSLDSNWWERMGFSHLMLGDTARAIQALHKSLGLNEYHWKSLFTLGKIYLAQEKLDSAIKFLKRASILIPQNLPLQINLGICYTKLGRKREAAETFRKVLRFDPAYLQAYLLLQSL</sequence>
<evidence type="ECO:0000256" key="1">
    <source>
        <dbReference type="PROSITE-ProRule" id="PRU00339"/>
    </source>
</evidence>
<dbReference type="SUPFAM" id="SSF48452">
    <property type="entry name" value="TPR-like"/>
    <property type="match status" value="2"/>
</dbReference>
<comment type="caution">
    <text evidence="2">The sequence shown here is derived from an EMBL/GenBank/DDBJ whole genome shotgun (WGS) entry which is preliminary data.</text>
</comment>
<feature type="repeat" description="TPR" evidence="1">
    <location>
        <begin position="252"/>
        <end position="285"/>
    </location>
</feature>
<keyword evidence="1" id="KW-0802">TPR repeat</keyword>
<dbReference type="PANTHER" id="PTHR12558:SF13">
    <property type="entry name" value="CELL DIVISION CYCLE PROTEIN 27 HOMOLOG"/>
    <property type="match status" value="1"/>
</dbReference>
<dbReference type="Pfam" id="PF14559">
    <property type="entry name" value="TPR_19"/>
    <property type="match status" value="1"/>
</dbReference>
<feature type="repeat" description="TPR" evidence="1">
    <location>
        <begin position="82"/>
        <end position="115"/>
    </location>
</feature>
<feature type="repeat" description="TPR" evidence="1">
    <location>
        <begin position="218"/>
        <end position="251"/>
    </location>
</feature>
<dbReference type="Pfam" id="PF13424">
    <property type="entry name" value="TPR_12"/>
    <property type="match status" value="1"/>
</dbReference>
<dbReference type="PROSITE" id="PS50005">
    <property type="entry name" value="TPR"/>
    <property type="match status" value="5"/>
</dbReference>
<feature type="repeat" description="TPR" evidence="1">
    <location>
        <begin position="184"/>
        <end position="217"/>
    </location>
</feature>
<dbReference type="Proteomes" id="UP000268469">
    <property type="component" value="Unassembled WGS sequence"/>
</dbReference>
<dbReference type="PANTHER" id="PTHR12558">
    <property type="entry name" value="CELL DIVISION CYCLE 16,23,27"/>
    <property type="match status" value="1"/>
</dbReference>